<evidence type="ECO:0000313" key="2">
    <source>
        <dbReference type="Proteomes" id="UP000263900"/>
    </source>
</evidence>
<name>A0A3B7MQB0_9BACT</name>
<dbReference type="Proteomes" id="UP000263900">
    <property type="component" value="Chromosome"/>
</dbReference>
<evidence type="ECO:0000313" key="1">
    <source>
        <dbReference type="EMBL" id="AXY75166.1"/>
    </source>
</evidence>
<protein>
    <submittedName>
        <fullName evidence="1">Uncharacterized protein</fullName>
    </submittedName>
</protein>
<dbReference type="AlphaFoldDB" id="A0A3B7MQB0"/>
<organism evidence="1 2">
    <name type="scientific">Paraflavitalea soli</name>
    <dbReference type="NCBI Taxonomy" id="2315862"/>
    <lineage>
        <taxon>Bacteria</taxon>
        <taxon>Pseudomonadati</taxon>
        <taxon>Bacteroidota</taxon>
        <taxon>Chitinophagia</taxon>
        <taxon>Chitinophagales</taxon>
        <taxon>Chitinophagaceae</taxon>
        <taxon>Paraflavitalea</taxon>
    </lineage>
</organism>
<dbReference type="OrthoDB" id="663130at2"/>
<sequence>MAYASSFSQTKVSTALSPSNKSRYKVIYPVAVKNDHPSLLPFSGIEIRDIRPDTTKLGFYRSTKDRHSYKYRFATNTADELTAFLTDHFQQSFTPGSNNRLVIYIKKLWLSEFDSAELSLHNTHVRNAWLYLKTEIYLQSQDAYYPIYRFDSVTYARKNNGYTSGGFISTTLLNALQVLDRTDFAKVIQKRKLDQASVDAFNNLAVATTAFPKPAKGVYVSFDEFKNGRPSCTDYEVRFESLADIIYVKAPDGVVYPKRNVWGFSDGETVFIRMGSNFFPLYNQEKTWEFYGTAAMEFRAPRMPILPGAGLPMMIASAGVTEFTQYEKRLVNLRAFQVDMENGKFY</sequence>
<dbReference type="RefSeq" id="WP_119051047.1">
    <property type="nucleotide sequence ID" value="NZ_CP032157.1"/>
</dbReference>
<keyword evidence="2" id="KW-1185">Reference proteome</keyword>
<proteinExistence type="predicted"/>
<gene>
    <name evidence="1" type="ORF">D3H65_14780</name>
</gene>
<reference evidence="1 2" key="1">
    <citation type="submission" date="2018-09" db="EMBL/GenBank/DDBJ databases">
        <title>Genome sequencing of strain 6GH32-13.</title>
        <authorList>
            <person name="Weon H.-Y."/>
            <person name="Heo J."/>
            <person name="Kwon S.-W."/>
        </authorList>
    </citation>
    <scope>NUCLEOTIDE SEQUENCE [LARGE SCALE GENOMIC DNA]</scope>
    <source>
        <strain evidence="1 2">5GH32-13</strain>
    </source>
</reference>
<accession>A0A3B7MQB0</accession>
<dbReference type="KEGG" id="pseg:D3H65_14780"/>
<dbReference type="EMBL" id="CP032157">
    <property type="protein sequence ID" value="AXY75166.1"/>
    <property type="molecule type" value="Genomic_DNA"/>
</dbReference>